<accession>A0A847HFU0</accession>
<gene>
    <name evidence="1" type="ORF">GX570_12825</name>
</gene>
<dbReference type="InterPro" id="IPR029063">
    <property type="entry name" value="SAM-dependent_MTases_sf"/>
</dbReference>
<evidence type="ECO:0000313" key="2">
    <source>
        <dbReference type="Proteomes" id="UP000523614"/>
    </source>
</evidence>
<dbReference type="SUPFAM" id="SSF53335">
    <property type="entry name" value="S-adenosyl-L-methionine-dependent methyltransferases"/>
    <property type="match status" value="1"/>
</dbReference>
<dbReference type="EMBL" id="JAAYYP010000472">
    <property type="protein sequence ID" value="NLF92206.1"/>
    <property type="molecule type" value="Genomic_DNA"/>
</dbReference>
<name>A0A847HFU0_9CORY</name>
<evidence type="ECO:0000313" key="1">
    <source>
        <dbReference type="EMBL" id="NLF92206.1"/>
    </source>
</evidence>
<dbReference type="Gene3D" id="3.40.50.150">
    <property type="entry name" value="Vaccinia Virus protein VP39"/>
    <property type="match status" value="1"/>
</dbReference>
<proteinExistence type="predicted"/>
<protein>
    <submittedName>
        <fullName evidence="1">Class I SAM-dependent methyltransferase</fullName>
    </submittedName>
</protein>
<sequence>MTTYWNHSAAHHPWILRVAGERGRRATLDVGCGGGQLLQRPAPHVGQITGLEPDVPARKRATSRPAGIPNATVLPDAFSDHRPEKGYDLVTGDLLVVELPANRRVTDRLVPGLQPPLVRAGSRLHRESAGIGVPVMEPRENLGEIRVTVRRILPGARVGRARCYRCRRRWTKPTAAAR</sequence>
<comment type="caution">
    <text evidence="1">The sequence shown here is derived from an EMBL/GenBank/DDBJ whole genome shotgun (WGS) entry which is preliminary data.</text>
</comment>
<keyword evidence="1" id="KW-0489">Methyltransferase</keyword>
<dbReference type="GO" id="GO:0008168">
    <property type="term" value="F:methyltransferase activity"/>
    <property type="evidence" value="ECO:0007669"/>
    <property type="project" value="UniProtKB-KW"/>
</dbReference>
<organism evidence="1 2">
    <name type="scientific">Corynebacterium marinum</name>
    <dbReference type="NCBI Taxonomy" id="349751"/>
    <lineage>
        <taxon>Bacteria</taxon>
        <taxon>Bacillati</taxon>
        <taxon>Actinomycetota</taxon>
        <taxon>Actinomycetes</taxon>
        <taxon>Mycobacteriales</taxon>
        <taxon>Corynebacteriaceae</taxon>
        <taxon>Corynebacterium</taxon>
    </lineage>
</organism>
<reference evidence="1 2" key="1">
    <citation type="journal article" date="2020" name="Biotechnol. Biofuels">
        <title>New insights from the biogas microbiome by comprehensive genome-resolved metagenomics of nearly 1600 species originating from multiple anaerobic digesters.</title>
        <authorList>
            <person name="Campanaro S."/>
            <person name="Treu L."/>
            <person name="Rodriguez-R L.M."/>
            <person name="Kovalovszki A."/>
            <person name="Ziels R.M."/>
            <person name="Maus I."/>
            <person name="Zhu X."/>
            <person name="Kougias P.G."/>
            <person name="Basile A."/>
            <person name="Luo G."/>
            <person name="Schluter A."/>
            <person name="Konstantinidis K.T."/>
            <person name="Angelidaki I."/>
        </authorList>
    </citation>
    <scope>NUCLEOTIDE SEQUENCE [LARGE SCALE GENOMIC DNA]</scope>
    <source>
        <strain evidence="1">AS06rmzACSIP_235</strain>
    </source>
</reference>
<dbReference type="AlphaFoldDB" id="A0A847HFU0"/>
<dbReference type="Proteomes" id="UP000523614">
    <property type="component" value="Unassembled WGS sequence"/>
</dbReference>
<dbReference type="GO" id="GO:0032259">
    <property type="term" value="P:methylation"/>
    <property type="evidence" value="ECO:0007669"/>
    <property type="project" value="UniProtKB-KW"/>
</dbReference>
<keyword evidence="1" id="KW-0808">Transferase</keyword>